<dbReference type="PROSITE" id="PS51006">
    <property type="entry name" value="PABS_2"/>
    <property type="match status" value="1"/>
</dbReference>
<accession>A0A6S6SHY6</accession>
<reference evidence="7" key="1">
    <citation type="submission" date="2020-01" db="EMBL/GenBank/DDBJ databases">
        <authorList>
            <person name="Meier V. D."/>
            <person name="Meier V D."/>
        </authorList>
    </citation>
    <scope>NUCLEOTIDE SEQUENCE</scope>
    <source>
        <strain evidence="7">HLG_WM_MAG_03</strain>
    </source>
</reference>
<dbReference type="InterPro" id="IPR029063">
    <property type="entry name" value="SAM-dependent_MTases_sf"/>
</dbReference>
<keyword evidence="5" id="KW-0175">Coiled coil</keyword>
<dbReference type="EMBL" id="CACVAR010000102">
    <property type="protein sequence ID" value="CAA6802408.1"/>
    <property type="molecule type" value="Genomic_DNA"/>
</dbReference>
<sequence length="104" mass="12382">TSPMFTPKAFWSVKETMASTALETKAYHTYVPSFGEWGFVMASKFPIHFKNHEPIKNLKYLNKEVLQRMEIFEKDIAQQEVKANKLSNHKLIEYYNEGWDVWYE</sequence>
<feature type="domain" description="PABS" evidence="6">
    <location>
        <begin position="1"/>
        <end position="44"/>
    </location>
</feature>
<dbReference type="InterPro" id="IPR030374">
    <property type="entry name" value="PABS"/>
</dbReference>
<proteinExistence type="inferred from homology"/>
<comment type="similarity">
    <text evidence="1">Belongs to the spermidine/spermine synthase family.</text>
</comment>
<evidence type="ECO:0000256" key="2">
    <source>
        <dbReference type="ARBA" id="ARBA00022679"/>
    </source>
</evidence>
<evidence type="ECO:0000313" key="7">
    <source>
        <dbReference type="EMBL" id="CAA6802408.1"/>
    </source>
</evidence>
<gene>
    <name evidence="7" type="ORF">HELGO_WM84068</name>
</gene>
<evidence type="ECO:0000256" key="4">
    <source>
        <dbReference type="PROSITE-ProRule" id="PRU00354"/>
    </source>
</evidence>
<keyword evidence="3 4" id="KW-0620">Polyamine biosynthesis</keyword>
<dbReference type="GO" id="GO:0006596">
    <property type="term" value="P:polyamine biosynthetic process"/>
    <property type="evidence" value="ECO:0007669"/>
    <property type="project" value="UniProtKB-UniRule"/>
</dbReference>
<feature type="coiled-coil region" evidence="5">
    <location>
        <begin position="62"/>
        <end position="89"/>
    </location>
</feature>
<evidence type="ECO:0000259" key="6">
    <source>
        <dbReference type="PROSITE" id="PS51006"/>
    </source>
</evidence>
<evidence type="ECO:0000256" key="3">
    <source>
        <dbReference type="ARBA" id="ARBA00023115"/>
    </source>
</evidence>
<organism evidence="7">
    <name type="scientific">uncultured Sulfurovum sp</name>
    <dbReference type="NCBI Taxonomy" id="269237"/>
    <lineage>
        <taxon>Bacteria</taxon>
        <taxon>Pseudomonadati</taxon>
        <taxon>Campylobacterota</taxon>
        <taxon>Epsilonproteobacteria</taxon>
        <taxon>Campylobacterales</taxon>
        <taxon>Sulfurovaceae</taxon>
        <taxon>Sulfurovum</taxon>
        <taxon>environmental samples</taxon>
    </lineage>
</organism>
<keyword evidence="2 4" id="KW-0808">Transferase</keyword>
<comment type="caution">
    <text evidence="4">Lacks conserved residue(s) required for the propagation of feature annotation.</text>
</comment>
<name>A0A6S6SHY6_9BACT</name>
<dbReference type="Gene3D" id="3.40.50.150">
    <property type="entry name" value="Vaccinia Virus protein VP39"/>
    <property type="match status" value="1"/>
</dbReference>
<evidence type="ECO:0000256" key="5">
    <source>
        <dbReference type="SAM" id="Coils"/>
    </source>
</evidence>
<dbReference type="EC" id="2.5.1.16" evidence="7"/>
<protein>
    <submittedName>
        <fullName evidence="7">Spermidine synthase (EC)</fullName>
        <ecNumber evidence="7">2.5.1.16</ecNumber>
    </submittedName>
</protein>
<dbReference type="AlphaFoldDB" id="A0A6S6SHY6"/>
<feature type="non-terminal residue" evidence="7">
    <location>
        <position position="1"/>
    </location>
</feature>
<dbReference type="GO" id="GO:0004766">
    <property type="term" value="F:spermidine synthase activity"/>
    <property type="evidence" value="ECO:0007669"/>
    <property type="project" value="UniProtKB-EC"/>
</dbReference>
<evidence type="ECO:0000256" key="1">
    <source>
        <dbReference type="ARBA" id="ARBA00007867"/>
    </source>
</evidence>